<dbReference type="AlphaFoldDB" id="A0A443PMJ6"/>
<name>A0A443PMJ6_9MAGN</name>
<evidence type="ECO:0000313" key="2">
    <source>
        <dbReference type="EMBL" id="RWR91998.1"/>
    </source>
</evidence>
<feature type="region of interest" description="Disordered" evidence="1">
    <location>
        <begin position="20"/>
        <end position="43"/>
    </location>
</feature>
<organism evidence="2 3">
    <name type="scientific">Cinnamomum micranthum f. kanehirae</name>
    <dbReference type="NCBI Taxonomy" id="337451"/>
    <lineage>
        <taxon>Eukaryota</taxon>
        <taxon>Viridiplantae</taxon>
        <taxon>Streptophyta</taxon>
        <taxon>Embryophyta</taxon>
        <taxon>Tracheophyta</taxon>
        <taxon>Spermatophyta</taxon>
        <taxon>Magnoliopsida</taxon>
        <taxon>Magnoliidae</taxon>
        <taxon>Laurales</taxon>
        <taxon>Lauraceae</taxon>
        <taxon>Cinnamomum</taxon>
    </lineage>
</organism>
<comment type="caution">
    <text evidence="2">The sequence shown here is derived from an EMBL/GenBank/DDBJ whole genome shotgun (WGS) entry which is preliminary data.</text>
</comment>
<dbReference type="InterPro" id="IPR006460">
    <property type="entry name" value="MIZ1-like_pln"/>
</dbReference>
<dbReference type="GO" id="GO:0010274">
    <property type="term" value="P:hydrotropism"/>
    <property type="evidence" value="ECO:0007669"/>
    <property type="project" value="InterPro"/>
</dbReference>
<evidence type="ECO:0000313" key="3">
    <source>
        <dbReference type="Proteomes" id="UP000283530"/>
    </source>
</evidence>
<dbReference type="NCBIfam" id="TIGR01570">
    <property type="entry name" value="A_thal_3588"/>
    <property type="match status" value="1"/>
</dbReference>
<dbReference type="Proteomes" id="UP000283530">
    <property type="component" value="Unassembled WGS sequence"/>
</dbReference>
<dbReference type="Pfam" id="PF04759">
    <property type="entry name" value="DUF617"/>
    <property type="match status" value="1"/>
</dbReference>
<proteinExistence type="predicted"/>
<dbReference type="PANTHER" id="PTHR31696:SF71">
    <property type="entry name" value="PROTEIN MIZU-KUSSEI 1"/>
    <property type="match status" value="1"/>
</dbReference>
<evidence type="ECO:0000256" key="1">
    <source>
        <dbReference type="SAM" id="MobiDB-lite"/>
    </source>
</evidence>
<dbReference type="OrthoDB" id="1859415at2759"/>
<reference evidence="2 3" key="1">
    <citation type="journal article" date="2019" name="Nat. Plants">
        <title>Stout camphor tree genome fills gaps in understanding of flowering plant genome evolution.</title>
        <authorList>
            <person name="Chaw S.M."/>
            <person name="Liu Y.C."/>
            <person name="Wu Y.W."/>
            <person name="Wang H.Y."/>
            <person name="Lin C.I."/>
            <person name="Wu C.S."/>
            <person name="Ke H.M."/>
            <person name="Chang L.Y."/>
            <person name="Hsu C.Y."/>
            <person name="Yang H.T."/>
            <person name="Sudianto E."/>
            <person name="Hsu M.H."/>
            <person name="Wu K.P."/>
            <person name="Wang L.N."/>
            <person name="Leebens-Mack J.H."/>
            <person name="Tsai I.J."/>
        </authorList>
    </citation>
    <scope>NUCLEOTIDE SEQUENCE [LARGE SCALE GENOMIC DNA]</scope>
    <source>
        <strain evidence="3">cv. Chaw 1501</strain>
        <tissue evidence="2">Young leaves</tissue>
    </source>
</reference>
<dbReference type="EMBL" id="QPKB01000009">
    <property type="protein sequence ID" value="RWR91998.1"/>
    <property type="molecule type" value="Genomic_DNA"/>
</dbReference>
<dbReference type="PANTHER" id="PTHR31696">
    <property type="entry name" value="PROTEIN MIZU-KUSSEI 1"/>
    <property type="match status" value="1"/>
</dbReference>
<protein>
    <submittedName>
        <fullName evidence="2">Protein MIZU-KUSSEI 1-like protein</fullName>
    </submittedName>
</protein>
<sequence>MSPELKRTTSKTSWKIVRSSTHRSVVAPTSSPANSPQSLIPKQVTTTPFPKQRKAFTLNTIVHSLLSMVSIPSSIIPTCGWLAVRPFAPSVGRRVIGTLFGRKHGHASLAIQLDPRSDPVLLLELAVSTSSLVREMASGMARIALECERGATATARVQLVQEPLWTMYCNGKQCGYAVSRTCGESDWHVLRAVERVSVGAGVLPAEEKGRGQVMYMRSRFERVVGSKDSEAFYMLNLERNGGPELTIFLLRI</sequence>
<keyword evidence="3" id="KW-1185">Reference proteome</keyword>
<gene>
    <name evidence="2" type="ORF">CKAN_02118700</name>
</gene>
<accession>A0A443PMJ6</accession>